<dbReference type="AlphaFoldDB" id="A0AAW7JE11"/>
<dbReference type="Proteomes" id="UP001168478">
    <property type="component" value="Unassembled WGS sequence"/>
</dbReference>
<proteinExistence type="predicted"/>
<dbReference type="RefSeq" id="WP_289824427.1">
    <property type="nucleotide sequence ID" value="NZ_JAUEIE010000001.1"/>
</dbReference>
<name>A0AAW7JE11_9BACT</name>
<accession>A0AAW7JE11</accession>
<keyword evidence="3" id="KW-1185">Reference proteome</keyword>
<dbReference type="EMBL" id="JAUEIF010000001">
    <property type="protein sequence ID" value="MDN0024108.1"/>
    <property type="molecule type" value="Genomic_DNA"/>
</dbReference>
<dbReference type="EMBL" id="JAUEIE010000001">
    <property type="protein sequence ID" value="MDN0021612.1"/>
    <property type="molecule type" value="Genomic_DNA"/>
</dbReference>
<reference evidence="2" key="2">
    <citation type="submission" date="2023-08" db="EMBL/GenBank/DDBJ databases">
        <title>Identification and characterization of horizontal gene transfer across gut microbiota members of farm animals based on homology search.</title>
        <authorList>
            <person name="Schwarzerova J."/>
            <person name="Nykrynova M."/>
            <person name="Jureckova K."/>
            <person name="Cejkova D."/>
            <person name="Rychlik I."/>
        </authorList>
    </citation>
    <scope>NUCLEOTIDE SEQUENCE</scope>
    <source>
        <strain evidence="2">ET15</strain>
        <strain evidence="1">ET37</strain>
    </source>
</reference>
<protein>
    <submittedName>
        <fullName evidence="2">Uncharacterized protein</fullName>
    </submittedName>
</protein>
<reference evidence="2" key="1">
    <citation type="submission" date="2023-06" db="EMBL/GenBank/DDBJ databases">
        <authorList>
            <person name="Zeman M."/>
            <person name="Kubasova T."/>
            <person name="Jahodarova E."/>
            <person name="Nykrynova M."/>
            <person name="Rychlik I."/>
        </authorList>
    </citation>
    <scope>NUCLEOTIDE SEQUENCE</scope>
    <source>
        <strain evidence="2">ET15</strain>
        <strain evidence="1">ET37</strain>
    </source>
</reference>
<gene>
    <name evidence="1" type="ORF">QVN81_01030</name>
    <name evidence="2" type="ORF">QVN84_01020</name>
</gene>
<dbReference type="Proteomes" id="UP001167831">
    <property type="component" value="Unassembled WGS sequence"/>
</dbReference>
<evidence type="ECO:0000313" key="4">
    <source>
        <dbReference type="Proteomes" id="UP001168478"/>
    </source>
</evidence>
<evidence type="ECO:0000313" key="1">
    <source>
        <dbReference type="EMBL" id="MDN0021612.1"/>
    </source>
</evidence>
<sequence>MKEKTKKNLYVRPEIKMIPMDGFQLMAASPLSDDITLNYRDVESIDTYTFDPDNEWGNEDGFGNKLGDGWSVYSS</sequence>
<comment type="caution">
    <text evidence="2">The sequence shown here is derived from an EMBL/GenBank/DDBJ whole genome shotgun (WGS) entry which is preliminary data.</text>
</comment>
<evidence type="ECO:0000313" key="2">
    <source>
        <dbReference type="EMBL" id="MDN0024108.1"/>
    </source>
</evidence>
<organism evidence="2 4">
    <name type="scientific">Leyella lascolaii</name>
    <dbReference type="NCBI Taxonomy" id="1776379"/>
    <lineage>
        <taxon>Bacteria</taxon>
        <taxon>Pseudomonadati</taxon>
        <taxon>Bacteroidota</taxon>
        <taxon>Bacteroidia</taxon>
        <taxon>Bacteroidales</taxon>
        <taxon>Prevotellaceae</taxon>
        <taxon>Leyella</taxon>
    </lineage>
</organism>
<evidence type="ECO:0000313" key="3">
    <source>
        <dbReference type="Proteomes" id="UP001167831"/>
    </source>
</evidence>